<dbReference type="PATRIC" id="fig|1434119.4.peg.2694"/>
<reference evidence="1 2" key="1">
    <citation type="submission" date="2014-07" db="EMBL/GenBank/DDBJ databases">
        <title>Methanogenic archaea and the global carbon cycle.</title>
        <authorList>
            <person name="Henriksen J.R."/>
            <person name="Luke J."/>
            <person name="Reinhart S."/>
            <person name="Benedict M.N."/>
            <person name="Youngblut N.D."/>
            <person name="Metcalf M.E."/>
            <person name="Whitaker R.J."/>
            <person name="Metcalf W.W."/>
        </authorList>
    </citation>
    <scope>NUCLEOTIDE SEQUENCE [LARGE SCALE GENOMIC DNA]</scope>
    <source>
        <strain evidence="1 2">HI350</strain>
    </source>
</reference>
<protein>
    <submittedName>
        <fullName evidence="1">Uncharacterized protein</fullName>
    </submittedName>
</protein>
<organism evidence="1 2">
    <name type="scientific">Methanosarcina siciliae HI350</name>
    <dbReference type="NCBI Taxonomy" id="1434119"/>
    <lineage>
        <taxon>Archaea</taxon>
        <taxon>Methanobacteriati</taxon>
        <taxon>Methanobacteriota</taxon>
        <taxon>Stenosarchaea group</taxon>
        <taxon>Methanomicrobia</taxon>
        <taxon>Methanosarcinales</taxon>
        <taxon>Methanosarcinaceae</taxon>
        <taxon>Methanosarcina</taxon>
    </lineage>
</organism>
<name>A0A0E3LAX3_9EURY</name>
<dbReference type="KEGG" id="msz:MSSIH_2081"/>
<evidence type="ECO:0000313" key="1">
    <source>
        <dbReference type="EMBL" id="AKB32771.1"/>
    </source>
</evidence>
<dbReference type="Proteomes" id="UP000033092">
    <property type="component" value="Chromosome"/>
</dbReference>
<gene>
    <name evidence="1" type="ORF">MSSIH_2081</name>
</gene>
<dbReference type="GeneID" id="41606156"/>
<dbReference type="EMBL" id="CP009507">
    <property type="protein sequence ID" value="AKB32771.1"/>
    <property type="molecule type" value="Genomic_DNA"/>
</dbReference>
<dbReference type="HOGENOM" id="CLU_1821046_0_0_2"/>
<proteinExistence type="predicted"/>
<sequence length="141" mass="15763">MHSVFFYLNPVNKSEINDIDRNFGIIAALQNFNDFFFCNDSTFPLKVRSTVILYSLLNKMADGVKYIFQKTPERVVSRFQHVPPEMILPTVSFSEKGCSGKRLQIISTAHQGRICGVLDMVDIVAVVDSVVDGIFGLLSGL</sequence>
<dbReference type="AlphaFoldDB" id="A0A0E3LAX3"/>
<dbReference type="RefSeq" id="WP_148705455.1">
    <property type="nucleotide sequence ID" value="NZ_CP009507.1"/>
</dbReference>
<evidence type="ECO:0000313" key="2">
    <source>
        <dbReference type="Proteomes" id="UP000033092"/>
    </source>
</evidence>
<accession>A0A0E3LAX3</accession>